<accession>Q0C6Y9</accession>
<dbReference type="Proteomes" id="UP000002534">
    <property type="component" value="Chromosome"/>
</dbReference>
<organism evidence="1 2">
    <name type="scientific">Syntrophotalea carbinolica (strain DSM 2380 / NBRC 103641 / GraBd1)</name>
    <name type="common">Pelobacter carbinolicus</name>
    <dbReference type="NCBI Taxonomy" id="338963"/>
    <lineage>
        <taxon>Bacteria</taxon>
        <taxon>Pseudomonadati</taxon>
        <taxon>Thermodesulfobacteriota</taxon>
        <taxon>Desulfuromonadia</taxon>
        <taxon>Desulfuromonadales</taxon>
        <taxon>Syntrophotaleaceae</taxon>
        <taxon>Syntrophotalea</taxon>
    </lineage>
</organism>
<proteinExistence type="predicted"/>
<reference evidence="2" key="1">
    <citation type="submission" date="2005-10" db="EMBL/GenBank/DDBJ databases">
        <title>Complete sequence of Pelobacter carbinolicus DSM 2380.</title>
        <authorList>
            <person name="Copeland A."/>
            <person name="Lucas S."/>
            <person name="Lapidus A."/>
            <person name="Barry K."/>
            <person name="Detter J.C."/>
            <person name="Glavina T."/>
            <person name="Hammon N."/>
            <person name="Israni S."/>
            <person name="Pitluck S."/>
            <person name="Chertkov O."/>
            <person name="Schmutz J."/>
            <person name="Larimer F."/>
            <person name="Land M."/>
            <person name="Kyrpides N."/>
            <person name="Ivanova N."/>
            <person name="Richardson P."/>
        </authorList>
    </citation>
    <scope>NUCLEOTIDE SEQUENCE [LARGE SCALE GENOMIC DNA]</scope>
    <source>
        <strain evidence="2">DSM 2380 / NBRC 103641 / GraBd1</strain>
    </source>
</reference>
<evidence type="ECO:0000313" key="1">
    <source>
        <dbReference type="EMBL" id="ABI81798.1"/>
    </source>
</evidence>
<evidence type="ECO:0000313" key="2">
    <source>
        <dbReference type="Proteomes" id="UP000002534"/>
    </source>
</evidence>
<dbReference type="HOGENOM" id="CLU_2718735_0_0_7"/>
<dbReference type="AlphaFoldDB" id="Q0C6Y9"/>
<name>Q0C6Y9_SYNC1</name>
<keyword evidence="2" id="KW-1185">Reference proteome</keyword>
<dbReference type="KEGG" id="pca:Pcar_3178"/>
<protein>
    <submittedName>
        <fullName evidence="1">Uncharacterized protein</fullName>
    </submittedName>
</protein>
<dbReference type="EMBL" id="CP000142">
    <property type="protein sequence ID" value="ABI81798.1"/>
    <property type="molecule type" value="Genomic_DNA"/>
</dbReference>
<reference evidence="1 2" key="2">
    <citation type="journal article" date="2012" name="BMC Genomics">
        <title>The genome of Pelobacter carbinolicus reveals surprising metabolic capabilities and physiological features.</title>
        <authorList>
            <person name="Aklujkar M."/>
            <person name="Haveman S.A."/>
            <person name="Didonato R.Jr."/>
            <person name="Chertkov O."/>
            <person name="Han C.S."/>
            <person name="Land M.L."/>
            <person name="Brown P."/>
            <person name="Lovley D.R."/>
        </authorList>
    </citation>
    <scope>NUCLEOTIDE SEQUENCE [LARGE SCALE GENOMIC DNA]</scope>
    <source>
        <strain evidence="2">DSM 2380 / NBRC 103641 / GraBd1</strain>
    </source>
</reference>
<gene>
    <name evidence="1" type="ordered locus">Pcar_3178</name>
</gene>
<sequence>MAKARAILAAVPRIKPRNAPSPARLAAGKIIPAIPDSTSITAKDYNTYSICASFLKKFRETFPLQSTGLDSL</sequence>